<name>A0ABY0QNT0_9FLAO</name>
<protein>
    <submittedName>
        <fullName evidence="1">Uncharacterized protein</fullName>
    </submittedName>
</protein>
<sequence>MYGGGYYTTEYLTIDGGYPDMIYIRHDWYLCYVENLAWLISIKFKLDLNKLDISVFKKMVNFVSKNKCSMKGIIDFEIAKQRNKKEFYIPVFL</sequence>
<accession>A0ABY0QNT0</accession>
<dbReference type="EMBL" id="FNHD01000001">
    <property type="protein sequence ID" value="SDL40437.1"/>
    <property type="molecule type" value="Genomic_DNA"/>
</dbReference>
<dbReference type="Proteomes" id="UP000199242">
    <property type="component" value="Unassembled WGS sequence"/>
</dbReference>
<evidence type="ECO:0000313" key="2">
    <source>
        <dbReference type="Proteomes" id="UP000199242"/>
    </source>
</evidence>
<keyword evidence="2" id="KW-1185">Reference proteome</keyword>
<dbReference type="RefSeq" id="WP_089740873.1">
    <property type="nucleotide sequence ID" value="NZ_FNHD01000001.1"/>
</dbReference>
<evidence type="ECO:0000313" key="1">
    <source>
        <dbReference type="EMBL" id="SDL40437.1"/>
    </source>
</evidence>
<comment type="caution">
    <text evidence="1">The sequence shown here is derived from an EMBL/GenBank/DDBJ whole genome shotgun (WGS) entry which is preliminary data.</text>
</comment>
<organism evidence="1 2">
    <name type="scientific">Chryseobacterium taihuense</name>
    <dbReference type="NCBI Taxonomy" id="1141221"/>
    <lineage>
        <taxon>Bacteria</taxon>
        <taxon>Pseudomonadati</taxon>
        <taxon>Bacteroidota</taxon>
        <taxon>Flavobacteriia</taxon>
        <taxon>Flavobacteriales</taxon>
        <taxon>Weeksellaceae</taxon>
        <taxon>Chryseobacterium group</taxon>
        <taxon>Chryseobacterium</taxon>
    </lineage>
</organism>
<gene>
    <name evidence="1" type="ORF">SAMN05216273_10119</name>
</gene>
<reference evidence="1 2" key="1">
    <citation type="submission" date="2016-10" db="EMBL/GenBank/DDBJ databases">
        <authorList>
            <person name="Varghese N."/>
            <person name="Submissions S."/>
        </authorList>
    </citation>
    <scope>NUCLEOTIDE SEQUENCE [LARGE SCALE GENOMIC DNA]</scope>
    <source>
        <strain evidence="1 2">CGMCC 1.10941</strain>
    </source>
</reference>
<proteinExistence type="predicted"/>